<keyword evidence="1" id="KW-1133">Transmembrane helix</keyword>
<sequence>LGPAWEASMNAFVPDFAIVPRLLTKSALVIPIPVSMMVSVLSALFGVILIYNSFPVSSSAGSVSAW</sequence>
<proteinExistence type="evidence at transcript level"/>
<reference evidence="2" key="1">
    <citation type="journal article" date="2014" name="Exp. Parasitol.">
        <title>Antifilarial effects of polyphenol rich ethanolic extract from the leaves of Azadirachta indica through molecular and biochemical approaches describing reactive oxygen species (ROS) mediated apoptosis of Setaria cervi.</title>
        <authorList>
            <person name="Mukherjee N."/>
            <person name="Mukherjee S."/>
            <person name="Saini P."/>
            <person name="Roy P."/>
            <person name="Sinha Babu S.P."/>
        </authorList>
    </citation>
    <scope>NUCLEOTIDE SEQUENCE</scope>
</reference>
<gene>
    <name evidence="2" type="primary">ced-9</name>
</gene>
<protein>
    <submittedName>
        <fullName evidence="2">Cell death abnormality protein 9</fullName>
    </submittedName>
</protein>
<dbReference type="AlphaFoldDB" id="S5M7E3"/>
<name>S5M7E3_SETCE</name>
<keyword evidence="1" id="KW-0812">Transmembrane</keyword>
<keyword evidence="1" id="KW-0472">Membrane</keyword>
<dbReference type="EMBL" id="KC847047">
    <property type="protein sequence ID" value="AGR27889.1"/>
    <property type="molecule type" value="mRNA"/>
</dbReference>
<feature type="non-terminal residue" evidence="2">
    <location>
        <position position="1"/>
    </location>
</feature>
<evidence type="ECO:0000313" key="2">
    <source>
        <dbReference type="EMBL" id="AGR27889.1"/>
    </source>
</evidence>
<organism evidence="2">
    <name type="scientific">Setaria cervi</name>
    <name type="common">Parasitic roundworm</name>
    <name type="synonym">Filaria cervi</name>
    <dbReference type="NCBI Taxonomy" id="65603"/>
    <lineage>
        <taxon>Eukaryota</taxon>
        <taxon>Metazoa</taxon>
        <taxon>Ecdysozoa</taxon>
        <taxon>Nematoda</taxon>
        <taxon>Chromadorea</taxon>
        <taxon>Rhabditida</taxon>
        <taxon>Spirurina</taxon>
        <taxon>Spiruromorpha</taxon>
        <taxon>Filarioidea</taxon>
        <taxon>Setariidae</taxon>
        <taxon>Setaria</taxon>
    </lineage>
</organism>
<evidence type="ECO:0000256" key="1">
    <source>
        <dbReference type="SAM" id="Phobius"/>
    </source>
</evidence>
<feature type="transmembrane region" description="Helical" evidence="1">
    <location>
        <begin position="28"/>
        <end position="51"/>
    </location>
</feature>
<accession>S5M7E3</accession>